<dbReference type="EMBL" id="BGZK01000312">
    <property type="protein sequence ID" value="GBP35921.1"/>
    <property type="molecule type" value="Genomic_DNA"/>
</dbReference>
<reference evidence="2 3" key="1">
    <citation type="journal article" date="2019" name="Commun. Biol.">
        <title>The bagworm genome reveals a unique fibroin gene that provides high tensile strength.</title>
        <authorList>
            <person name="Kono N."/>
            <person name="Nakamura H."/>
            <person name="Ohtoshi R."/>
            <person name="Tomita M."/>
            <person name="Numata K."/>
            <person name="Arakawa K."/>
        </authorList>
    </citation>
    <scope>NUCLEOTIDE SEQUENCE [LARGE SCALE GENOMIC DNA]</scope>
</reference>
<sequence length="73" mass="7703">MTRGPPKAASAPTSGPRHPARPQRPSAGLVRCDAVDGAAAGDRRYRRVYAAAAQLTPNSARRAVDPSARHINM</sequence>
<comment type="caution">
    <text evidence="2">The sequence shown here is derived from an EMBL/GenBank/DDBJ whole genome shotgun (WGS) entry which is preliminary data.</text>
</comment>
<proteinExistence type="predicted"/>
<organism evidence="2 3">
    <name type="scientific">Eumeta variegata</name>
    <name type="common">Bagworm moth</name>
    <name type="synonym">Eumeta japonica</name>
    <dbReference type="NCBI Taxonomy" id="151549"/>
    <lineage>
        <taxon>Eukaryota</taxon>
        <taxon>Metazoa</taxon>
        <taxon>Ecdysozoa</taxon>
        <taxon>Arthropoda</taxon>
        <taxon>Hexapoda</taxon>
        <taxon>Insecta</taxon>
        <taxon>Pterygota</taxon>
        <taxon>Neoptera</taxon>
        <taxon>Endopterygota</taxon>
        <taxon>Lepidoptera</taxon>
        <taxon>Glossata</taxon>
        <taxon>Ditrysia</taxon>
        <taxon>Tineoidea</taxon>
        <taxon>Psychidae</taxon>
        <taxon>Oiketicinae</taxon>
        <taxon>Eumeta</taxon>
    </lineage>
</organism>
<gene>
    <name evidence="2" type="ORF">EVAR_91472_1</name>
</gene>
<evidence type="ECO:0000313" key="2">
    <source>
        <dbReference type="EMBL" id="GBP35921.1"/>
    </source>
</evidence>
<dbReference type="Proteomes" id="UP000299102">
    <property type="component" value="Unassembled WGS sequence"/>
</dbReference>
<name>A0A4C1VAQ9_EUMVA</name>
<protein>
    <submittedName>
        <fullName evidence="2">Uncharacterized protein</fullName>
    </submittedName>
</protein>
<feature type="region of interest" description="Disordered" evidence="1">
    <location>
        <begin position="1"/>
        <end position="28"/>
    </location>
</feature>
<keyword evidence="3" id="KW-1185">Reference proteome</keyword>
<evidence type="ECO:0000256" key="1">
    <source>
        <dbReference type="SAM" id="MobiDB-lite"/>
    </source>
</evidence>
<accession>A0A4C1VAQ9</accession>
<evidence type="ECO:0000313" key="3">
    <source>
        <dbReference type="Proteomes" id="UP000299102"/>
    </source>
</evidence>
<dbReference type="AlphaFoldDB" id="A0A4C1VAQ9"/>